<proteinExistence type="inferred from homology"/>
<protein>
    <recommendedName>
        <fullName evidence="2">YCII-related domain-containing protein</fullName>
    </recommendedName>
</protein>
<dbReference type="OrthoDB" id="3212458at2"/>
<comment type="similarity">
    <text evidence="1">Belongs to the YciI family.</text>
</comment>
<keyword evidence="4" id="KW-1185">Reference proteome</keyword>
<dbReference type="Pfam" id="PF03795">
    <property type="entry name" value="YCII"/>
    <property type="match status" value="1"/>
</dbReference>
<comment type="caution">
    <text evidence="3">The sequence shown here is derived from an EMBL/GenBank/DDBJ whole genome shotgun (WGS) entry which is preliminary data.</text>
</comment>
<organism evidence="3 4">
    <name type="scientific">Orlajensenia flava</name>
    <dbReference type="NCBI Taxonomy" id="2565934"/>
    <lineage>
        <taxon>Bacteria</taxon>
        <taxon>Bacillati</taxon>
        <taxon>Actinomycetota</taxon>
        <taxon>Actinomycetes</taxon>
        <taxon>Micrococcales</taxon>
        <taxon>Microbacteriaceae</taxon>
        <taxon>Orlajensenia</taxon>
    </lineage>
</organism>
<dbReference type="SUPFAM" id="SSF54909">
    <property type="entry name" value="Dimeric alpha+beta barrel"/>
    <property type="match status" value="1"/>
</dbReference>
<dbReference type="RefSeq" id="WP_136425472.1">
    <property type="nucleotide sequence ID" value="NZ_SSSN01000015.1"/>
</dbReference>
<evidence type="ECO:0000256" key="1">
    <source>
        <dbReference type="ARBA" id="ARBA00007689"/>
    </source>
</evidence>
<name>A0A4S4FFY9_9MICO</name>
<dbReference type="InterPro" id="IPR005545">
    <property type="entry name" value="YCII"/>
</dbReference>
<dbReference type="Proteomes" id="UP000307380">
    <property type="component" value="Unassembled WGS sequence"/>
</dbReference>
<accession>A0A4S4FFY9</accession>
<dbReference type="PANTHER" id="PTHR35174:SF3">
    <property type="entry name" value="BLL7171 PROTEIN"/>
    <property type="match status" value="1"/>
</dbReference>
<evidence type="ECO:0000313" key="4">
    <source>
        <dbReference type="Proteomes" id="UP000307380"/>
    </source>
</evidence>
<reference evidence="3 4" key="1">
    <citation type="submission" date="2019-04" db="EMBL/GenBank/DDBJ databases">
        <authorList>
            <person name="Jiang L."/>
        </authorList>
    </citation>
    <scope>NUCLEOTIDE SEQUENCE [LARGE SCALE GENOMIC DNA]</scope>
    <source>
        <strain evidence="3 4">YIM 131861</strain>
    </source>
</reference>
<dbReference type="InterPro" id="IPR011008">
    <property type="entry name" value="Dimeric_a/b-barrel"/>
</dbReference>
<feature type="domain" description="YCII-related" evidence="2">
    <location>
        <begin position="49"/>
        <end position="108"/>
    </location>
</feature>
<evidence type="ECO:0000313" key="3">
    <source>
        <dbReference type="EMBL" id="THG29083.1"/>
    </source>
</evidence>
<sequence>MQYLLLFATAEDGDPYVAEEDDIVQWVQHTRSIGADLGGERLRPPEDATTVTRRGGRTIVTDGPFTESKEWIAGYGILEAADLDAAIELASRHPMARYGQVEIRPVWSLNLDLGDAS</sequence>
<dbReference type="EMBL" id="SSSN01000015">
    <property type="protein sequence ID" value="THG29083.1"/>
    <property type="molecule type" value="Genomic_DNA"/>
</dbReference>
<gene>
    <name evidence="3" type="ORF">E6C70_15820</name>
</gene>
<dbReference type="PANTHER" id="PTHR35174">
    <property type="entry name" value="BLL7171 PROTEIN-RELATED"/>
    <property type="match status" value="1"/>
</dbReference>
<dbReference type="AlphaFoldDB" id="A0A4S4FFY9"/>
<evidence type="ECO:0000259" key="2">
    <source>
        <dbReference type="Pfam" id="PF03795"/>
    </source>
</evidence>
<dbReference type="Gene3D" id="3.30.70.1060">
    <property type="entry name" value="Dimeric alpha+beta barrel"/>
    <property type="match status" value="1"/>
</dbReference>